<evidence type="ECO:0000313" key="2">
    <source>
        <dbReference type="Proteomes" id="UP000799118"/>
    </source>
</evidence>
<protein>
    <submittedName>
        <fullName evidence="1">Uncharacterized protein</fullName>
    </submittedName>
</protein>
<evidence type="ECO:0000313" key="1">
    <source>
        <dbReference type="EMBL" id="KAE9405897.1"/>
    </source>
</evidence>
<accession>A0A6A4I9Z3</accession>
<dbReference type="AlphaFoldDB" id="A0A6A4I9Z3"/>
<name>A0A6A4I9Z3_9AGAR</name>
<keyword evidence="2" id="KW-1185">Reference proteome</keyword>
<reference evidence="1" key="1">
    <citation type="journal article" date="2019" name="Environ. Microbiol.">
        <title>Fungal ecological strategies reflected in gene transcription - a case study of two litter decomposers.</title>
        <authorList>
            <person name="Barbi F."/>
            <person name="Kohler A."/>
            <person name="Barry K."/>
            <person name="Baskaran P."/>
            <person name="Daum C."/>
            <person name="Fauchery L."/>
            <person name="Ihrmark K."/>
            <person name="Kuo A."/>
            <person name="LaButti K."/>
            <person name="Lipzen A."/>
            <person name="Morin E."/>
            <person name="Grigoriev I.V."/>
            <person name="Henrissat B."/>
            <person name="Lindahl B."/>
            <person name="Martin F."/>
        </authorList>
    </citation>
    <scope>NUCLEOTIDE SEQUENCE</scope>
    <source>
        <strain evidence="1">JB14</strain>
    </source>
</reference>
<proteinExistence type="predicted"/>
<sequence>MDRPLDAKAEAGVYLAKLQQQGGDEEEVGMYGIGRDGSQAVLLRKMNQSKLSNKYRHP</sequence>
<organism evidence="1 2">
    <name type="scientific">Gymnopus androsaceus JB14</name>
    <dbReference type="NCBI Taxonomy" id="1447944"/>
    <lineage>
        <taxon>Eukaryota</taxon>
        <taxon>Fungi</taxon>
        <taxon>Dikarya</taxon>
        <taxon>Basidiomycota</taxon>
        <taxon>Agaricomycotina</taxon>
        <taxon>Agaricomycetes</taxon>
        <taxon>Agaricomycetidae</taxon>
        <taxon>Agaricales</taxon>
        <taxon>Marasmiineae</taxon>
        <taxon>Omphalotaceae</taxon>
        <taxon>Gymnopus</taxon>
    </lineage>
</organism>
<gene>
    <name evidence="1" type="ORF">BT96DRAFT_915845</name>
</gene>
<dbReference type="Proteomes" id="UP000799118">
    <property type="component" value="Unassembled WGS sequence"/>
</dbReference>
<dbReference type="EMBL" id="ML769406">
    <property type="protein sequence ID" value="KAE9405897.1"/>
    <property type="molecule type" value="Genomic_DNA"/>
</dbReference>